<feature type="domain" description="CHASE3" evidence="1">
    <location>
        <begin position="45"/>
        <end position="108"/>
    </location>
</feature>
<proteinExistence type="predicted"/>
<sequence length="109" mass="12447">MNAMAVRWNDWPITRKSLAVVTLPLLLLAVALMAIYSVERQNIAAENDVRQTLEVLSDLYEAHALLAETAAGVRGYRLVRRDEFLTPYRDAEPRLQRVAERLSQRITDP</sequence>
<dbReference type="AlphaFoldDB" id="A0A7X5SBI1"/>
<dbReference type="Proteomes" id="UP000471082">
    <property type="component" value="Unassembled WGS sequence"/>
</dbReference>
<reference evidence="2 3" key="1">
    <citation type="submission" date="2019-11" db="EMBL/GenBank/DDBJ databases">
        <title>Genome-resolved metagenomics to study the prevalence of co-infection and intraspecific heterogeneity among plant pathogen metapopulations.</title>
        <authorList>
            <person name="Newberry E."/>
            <person name="Bhandari R."/>
            <person name="Kemble J."/>
            <person name="Sikora E."/>
            <person name="Potnis N."/>
        </authorList>
    </citation>
    <scope>NUCLEOTIDE SEQUENCE [LARGE SCALE GENOMIC DNA]</scope>
    <source>
        <strain evidence="2">Xp_Tom_Tuscaloosa_18b</strain>
    </source>
</reference>
<keyword evidence="2" id="KW-0418">Kinase</keyword>
<keyword evidence="2" id="KW-0808">Transferase</keyword>
<evidence type="ECO:0000313" key="3">
    <source>
        <dbReference type="Proteomes" id="UP000471082"/>
    </source>
</evidence>
<accession>A0A7X5SBI1</accession>
<dbReference type="InterPro" id="IPR007891">
    <property type="entry name" value="CHASE3"/>
</dbReference>
<dbReference type="GO" id="GO:0016301">
    <property type="term" value="F:kinase activity"/>
    <property type="evidence" value="ECO:0007669"/>
    <property type="project" value="UniProtKB-KW"/>
</dbReference>
<name>A0A7X5SBI1_XANPE</name>
<dbReference type="EMBL" id="JAAGYU010000914">
    <property type="protein sequence ID" value="NEL79744.1"/>
    <property type="molecule type" value="Genomic_DNA"/>
</dbReference>
<evidence type="ECO:0000313" key="2">
    <source>
        <dbReference type="EMBL" id="NEL79744.1"/>
    </source>
</evidence>
<organism evidence="2 3">
    <name type="scientific">Xanthomonas perforans</name>
    <dbReference type="NCBI Taxonomy" id="442694"/>
    <lineage>
        <taxon>Bacteria</taxon>
        <taxon>Pseudomonadati</taxon>
        <taxon>Pseudomonadota</taxon>
        <taxon>Gammaproteobacteria</taxon>
        <taxon>Lysobacterales</taxon>
        <taxon>Lysobacteraceae</taxon>
        <taxon>Xanthomonas</taxon>
    </lineage>
</organism>
<gene>
    <name evidence="2" type="ORF">G3W61_26335</name>
</gene>
<dbReference type="Pfam" id="PF05227">
    <property type="entry name" value="CHASE3"/>
    <property type="match status" value="1"/>
</dbReference>
<comment type="caution">
    <text evidence="2">The sequence shown here is derived from an EMBL/GenBank/DDBJ whole genome shotgun (WGS) entry which is preliminary data.</text>
</comment>
<evidence type="ECO:0000259" key="1">
    <source>
        <dbReference type="Pfam" id="PF05227"/>
    </source>
</evidence>
<protein>
    <submittedName>
        <fullName evidence="2">Histidine kinase</fullName>
    </submittedName>
</protein>
<feature type="non-terminal residue" evidence="2">
    <location>
        <position position="109"/>
    </location>
</feature>